<dbReference type="STRING" id="1331007.AALB_2618"/>
<evidence type="ECO:0000313" key="1">
    <source>
        <dbReference type="EMBL" id="GAD02538.1"/>
    </source>
</evidence>
<dbReference type="RefSeq" id="WP_016402305.1">
    <property type="nucleotide sequence ID" value="NZ_BARX01000017.1"/>
</dbReference>
<dbReference type="AlphaFoldDB" id="R9PMN5"/>
<reference evidence="1" key="1">
    <citation type="journal article" date="2013" name="Genome Announc.">
        <title>Draft Genome Sequence of Agarivorans albus Strain MKT 106T, an Agarolytic Marine Bacterium.</title>
        <authorList>
            <person name="Yasuike M."/>
            <person name="Nakamura Y."/>
            <person name="Kai W."/>
            <person name="Fujiwara A."/>
            <person name="Fukui Y."/>
            <person name="Satomi M."/>
            <person name="Sano M."/>
        </authorList>
    </citation>
    <scope>NUCLEOTIDE SEQUENCE [LARGE SCALE GENOMIC DNA]</scope>
</reference>
<protein>
    <submittedName>
        <fullName evidence="1">Uncharacterized protein</fullName>
    </submittedName>
</protein>
<evidence type="ECO:0000313" key="2">
    <source>
        <dbReference type="Proteomes" id="UP000014461"/>
    </source>
</evidence>
<comment type="caution">
    <text evidence="1">The sequence shown here is derived from an EMBL/GenBank/DDBJ whole genome shotgun (WGS) entry which is preliminary data.</text>
</comment>
<dbReference type="Proteomes" id="UP000014461">
    <property type="component" value="Unassembled WGS sequence"/>
</dbReference>
<dbReference type="EMBL" id="BARX01000017">
    <property type="protein sequence ID" value="GAD02538.1"/>
    <property type="molecule type" value="Genomic_DNA"/>
</dbReference>
<proteinExistence type="predicted"/>
<name>R9PMN5_AGAAL</name>
<gene>
    <name evidence="1" type="ORF">AALB_2618</name>
</gene>
<accession>R9PMN5</accession>
<dbReference type="OrthoDB" id="9866814at2"/>
<sequence length="167" mass="19690">MGNENEDPDSWFDLSQAKSLDSFHKVFVNGWDYLLVSPQFLIDEDNCFQGIEVLSTLDKSNAEDELHFHLTMFADFEEPNWTEQYSAKSLMLSDKEQWQLAYAGMFFYPTQKDWCAIYIDVECQDVVVLGAKKQLIKRIQETFPPSSILKIEYIKQLFNRRYEKQES</sequence>
<organism evidence="1 2">
    <name type="scientific">Agarivorans albus MKT 106</name>
    <dbReference type="NCBI Taxonomy" id="1331007"/>
    <lineage>
        <taxon>Bacteria</taxon>
        <taxon>Pseudomonadati</taxon>
        <taxon>Pseudomonadota</taxon>
        <taxon>Gammaproteobacteria</taxon>
        <taxon>Alteromonadales</taxon>
        <taxon>Alteromonadaceae</taxon>
        <taxon>Agarivorans</taxon>
    </lineage>
</organism>
<keyword evidence="2" id="KW-1185">Reference proteome</keyword>